<proteinExistence type="predicted"/>
<accession>A0ABU0RAP7</accession>
<organism evidence="1 2">
    <name type="scientific">Agromyces ramosus</name>
    <dbReference type="NCBI Taxonomy" id="33879"/>
    <lineage>
        <taxon>Bacteria</taxon>
        <taxon>Bacillati</taxon>
        <taxon>Actinomycetota</taxon>
        <taxon>Actinomycetes</taxon>
        <taxon>Micrococcales</taxon>
        <taxon>Microbacteriaceae</taxon>
        <taxon>Agromyces</taxon>
    </lineage>
</organism>
<evidence type="ECO:0000313" key="1">
    <source>
        <dbReference type="EMBL" id="MDQ0895154.1"/>
    </source>
</evidence>
<dbReference type="RefSeq" id="WP_307042985.1">
    <property type="nucleotide sequence ID" value="NZ_JAUSYY010000001.1"/>
</dbReference>
<dbReference type="InterPro" id="IPR058347">
    <property type="entry name" value="DUF8034"/>
</dbReference>
<dbReference type="Proteomes" id="UP001239083">
    <property type="component" value="Unassembled WGS sequence"/>
</dbReference>
<keyword evidence="2" id="KW-1185">Reference proteome</keyword>
<dbReference type="Pfam" id="PF26099">
    <property type="entry name" value="DUF8034"/>
    <property type="match status" value="1"/>
</dbReference>
<dbReference type="EMBL" id="JAUSYY010000001">
    <property type="protein sequence ID" value="MDQ0895154.1"/>
    <property type="molecule type" value="Genomic_DNA"/>
</dbReference>
<comment type="caution">
    <text evidence="1">The sequence shown here is derived from an EMBL/GenBank/DDBJ whole genome shotgun (WGS) entry which is preliminary data.</text>
</comment>
<evidence type="ECO:0000313" key="2">
    <source>
        <dbReference type="Proteomes" id="UP001239083"/>
    </source>
</evidence>
<gene>
    <name evidence="1" type="ORF">QFZ26_002709</name>
</gene>
<name>A0ABU0RAP7_9MICO</name>
<reference evidence="1 2" key="1">
    <citation type="submission" date="2023-07" db="EMBL/GenBank/DDBJ databases">
        <title>Comparative genomics of wheat-associated soil bacteria to identify genetic determinants of phenazine resistance.</title>
        <authorList>
            <person name="Mouncey N."/>
        </authorList>
    </citation>
    <scope>NUCLEOTIDE SEQUENCE [LARGE SCALE GENOMIC DNA]</scope>
    <source>
        <strain evidence="1 2">V3I3</strain>
    </source>
</reference>
<sequence length="653" mass="72543">MNQPADDINRSTVVRATVPLHTPPNWAVLQRRLFDLLDDGWRAFSELYCEPDGQLIFDQAINSRDGADDFYEAFFNWPALYLLGGADDLLDAVKHHWRGVTTQLTEMGMVADEYEVGYDWFHQGESNLFFYGICAADPEDEEFRARAKRFADLYLPGGPNYDPELNTIGAPHNGSRGLRPGVGEEWANYSTRFTNMQQYGRPLHHLPGIAEWDDLADDGNAQAMGSAMQSRMGLGDVPMNLASTSLVTNAWLYDGEPKYAEWVQHYLQGWADRAHANGGIVPDNVAPDGVVGGLHDGRWYGGHYGWTWPHGLASVGMGTLVAGLNAYLITGDSRHLDLARDQLDAVMNEAVEEDPTSTPWSLRGSWMSRMGARSIKLTGAAEKPGTLVPYRYGENGWFDYGPMMMALPTWLWWSTMSADDQDRLKTVIAGNPGSRSEITEFRDKEEAGHELPWLSYLWGVNPDYPELALTMAIGQANRRLALMDTVTHDPKNDHIHFWQQVQPVVTEVLTQLTTGAPQVLYNGGLQGARVRYFDGLRRRPGLPKDIAALVDEVTADRVSLELVNLGGRQPAQVIVQAGAFGEHRIDEAEVEIVDGSDYPGGLIEFAAAAVRTTTSRVVVGDNRLTVDLPPRSRIRLTLQLTLRALPARHQSIS</sequence>
<protein>
    <recommendedName>
        <fullName evidence="3">Linalool dehydratase/isomerase domain-containing protein</fullName>
    </recommendedName>
</protein>
<evidence type="ECO:0008006" key="3">
    <source>
        <dbReference type="Google" id="ProtNLM"/>
    </source>
</evidence>